<dbReference type="PROSITE" id="PS51864">
    <property type="entry name" value="ASTACIN"/>
    <property type="match status" value="1"/>
</dbReference>
<keyword evidence="1" id="KW-0645">Protease</keyword>
<feature type="domain" description="Peptidase M12A" evidence="2">
    <location>
        <begin position="1"/>
        <end position="71"/>
    </location>
</feature>
<name>A0AAD5WFI4_PARTN</name>
<dbReference type="GO" id="GO:0004222">
    <property type="term" value="F:metalloendopeptidase activity"/>
    <property type="evidence" value="ECO:0007669"/>
    <property type="project" value="UniProtKB-UniRule"/>
</dbReference>
<reference evidence="3" key="1">
    <citation type="submission" date="2021-06" db="EMBL/GenBank/DDBJ databases">
        <title>Parelaphostrongylus tenuis whole genome reference sequence.</title>
        <authorList>
            <person name="Garwood T.J."/>
            <person name="Larsen P.A."/>
            <person name="Fountain-Jones N.M."/>
            <person name="Garbe J.R."/>
            <person name="Macchietto M.G."/>
            <person name="Kania S.A."/>
            <person name="Gerhold R.W."/>
            <person name="Richards J.E."/>
            <person name="Wolf T.M."/>
        </authorList>
    </citation>
    <scope>NUCLEOTIDE SEQUENCE</scope>
    <source>
        <strain evidence="3">MNPRO001-30</strain>
        <tissue evidence="3">Meninges</tissue>
    </source>
</reference>
<sequence>TKTVQHELLHVIGLWHEHMRYDRDKYVKIHYENILPADQITNKTYDTMIVERKLRSTITVRYDSLGTLDSV</sequence>
<dbReference type="Gene3D" id="3.40.390.10">
    <property type="entry name" value="Collagenase (Catalytic Domain)"/>
    <property type="match status" value="1"/>
</dbReference>
<evidence type="ECO:0000256" key="1">
    <source>
        <dbReference type="PROSITE-ProRule" id="PRU01211"/>
    </source>
</evidence>
<keyword evidence="1" id="KW-0479">Metal-binding</keyword>
<keyword evidence="4" id="KW-1185">Reference proteome</keyword>
<dbReference type="InterPro" id="IPR024079">
    <property type="entry name" value="MetalloPept_cat_dom_sf"/>
</dbReference>
<keyword evidence="1" id="KW-0378">Hydrolase</keyword>
<feature type="non-terminal residue" evidence="3">
    <location>
        <position position="1"/>
    </location>
</feature>
<keyword evidence="1" id="KW-0862">Zinc</keyword>
<dbReference type="PANTHER" id="PTHR10127:SF850">
    <property type="entry name" value="METALLOENDOPEPTIDASE"/>
    <property type="match status" value="1"/>
</dbReference>
<dbReference type="EMBL" id="JAHQIW010006120">
    <property type="protein sequence ID" value="KAJ1368227.1"/>
    <property type="molecule type" value="Genomic_DNA"/>
</dbReference>
<protein>
    <recommendedName>
        <fullName evidence="2">Peptidase M12A domain-containing protein</fullName>
    </recommendedName>
</protein>
<accession>A0AAD5WFI4</accession>
<dbReference type="Proteomes" id="UP001196413">
    <property type="component" value="Unassembled WGS sequence"/>
</dbReference>
<feature type="binding site" evidence="1">
    <location>
        <position position="6"/>
    </location>
    <ligand>
        <name>Zn(2+)</name>
        <dbReference type="ChEBI" id="CHEBI:29105"/>
        <note>catalytic</note>
    </ligand>
</feature>
<dbReference type="AlphaFoldDB" id="A0AAD5WFI4"/>
<dbReference type="PANTHER" id="PTHR10127">
    <property type="entry name" value="DISCOIDIN, CUB, EGF, LAMININ , AND ZINC METALLOPROTEASE DOMAIN CONTAINING"/>
    <property type="match status" value="1"/>
</dbReference>
<comment type="cofactor">
    <cofactor evidence="1">
        <name>Zn(2+)</name>
        <dbReference type="ChEBI" id="CHEBI:29105"/>
    </cofactor>
    <text evidence="1">Binds 1 zinc ion per subunit.</text>
</comment>
<comment type="caution">
    <text evidence="3">The sequence shown here is derived from an EMBL/GenBank/DDBJ whole genome shotgun (WGS) entry which is preliminary data.</text>
</comment>
<dbReference type="InterPro" id="IPR001506">
    <property type="entry name" value="Peptidase_M12A"/>
</dbReference>
<feature type="active site" evidence="1">
    <location>
        <position position="7"/>
    </location>
</feature>
<feature type="binding site" evidence="1">
    <location>
        <position position="10"/>
    </location>
    <ligand>
        <name>Zn(2+)</name>
        <dbReference type="ChEBI" id="CHEBI:29105"/>
        <note>catalytic</note>
    </ligand>
</feature>
<comment type="caution">
    <text evidence="1">Lacks conserved residue(s) required for the propagation of feature annotation.</text>
</comment>
<evidence type="ECO:0000313" key="4">
    <source>
        <dbReference type="Proteomes" id="UP001196413"/>
    </source>
</evidence>
<evidence type="ECO:0000313" key="3">
    <source>
        <dbReference type="EMBL" id="KAJ1368227.1"/>
    </source>
</evidence>
<organism evidence="3 4">
    <name type="scientific">Parelaphostrongylus tenuis</name>
    <name type="common">Meningeal worm</name>
    <dbReference type="NCBI Taxonomy" id="148309"/>
    <lineage>
        <taxon>Eukaryota</taxon>
        <taxon>Metazoa</taxon>
        <taxon>Ecdysozoa</taxon>
        <taxon>Nematoda</taxon>
        <taxon>Chromadorea</taxon>
        <taxon>Rhabditida</taxon>
        <taxon>Rhabditina</taxon>
        <taxon>Rhabditomorpha</taxon>
        <taxon>Strongyloidea</taxon>
        <taxon>Metastrongylidae</taxon>
        <taxon>Parelaphostrongylus</taxon>
    </lineage>
</organism>
<dbReference type="Pfam" id="PF01400">
    <property type="entry name" value="Astacin"/>
    <property type="match status" value="1"/>
</dbReference>
<gene>
    <name evidence="3" type="ORF">KIN20_029310</name>
</gene>
<evidence type="ECO:0000259" key="2">
    <source>
        <dbReference type="PROSITE" id="PS51864"/>
    </source>
</evidence>
<proteinExistence type="predicted"/>
<dbReference type="GO" id="GO:0008270">
    <property type="term" value="F:zinc ion binding"/>
    <property type="evidence" value="ECO:0007669"/>
    <property type="project" value="UniProtKB-UniRule"/>
</dbReference>
<dbReference type="SUPFAM" id="SSF55486">
    <property type="entry name" value="Metalloproteases ('zincins'), catalytic domain"/>
    <property type="match status" value="1"/>
</dbReference>
<dbReference type="GO" id="GO:0006508">
    <property type="term" value="P:proteolysis"/>
    <property type="evidence" value="ECO:0007669"/>
    <property type="project" value="UniProtKB-KW"/>
</dbReference>
<keyword evidence="1" id="KW-0482">Metalloprotease</keyword>
<feature type="binding site" evidence="1">
    <location>
        <position position="16"/>
    </location>
    <ligand>
        <name>Zn(2+)</name>
        <dbReference type="ChEBI" id="CHEBI:29105"/>
        <note>catalytic</note>
    </ligand>
</feature>